<dbReference type="Gene3D" id="2.40.400.10">
    <property type="entry name" value="Acetoacetate decarboxylase-like"/>
    <property type="match status" value="1"/>
</dbReference>
<dbReference type="GO" id="GO:0016829">
    <property type="term" value="F:lyase activity"/>
    <property type="evidence" value="ECO:0007669"/>
    <property type="project" value="InterPro"/>
</dbReference>
<name>A0A6J6FMW0_9ZZZZ</name>
<evidence type="ECO:0000313" key="1">
    <source>
        <dbReference type="EMBL" id="CAB4589997.1"/>
    </source>
</evidence>
<dbReference type="Pfam" id="PF06314">
    <property type="entry name" value="ADC"/>
    <property type="match status" value="1"/>
</dbReference>
<sequence>MDQNVAGIWSTPKLAPMYPPFPIRYKDVTILTTVYRTDPAAIEKHLDFPVESNGDLVMIHNYYMPIVEGMGEVEETNVMIGVKVNAGGVDHFGGFSTNLLISSEVGLTQGREIHGQPKKMGSTKIKTVNNEIVAEVFRGNALISRVVMPVSSQAAQVSELEKYFPFRENINHKVIRNIDGTQGINQITSRILGDVVVKECWRGPSKLTIEFNESAPFHLLPVLETIESFYWKADFALVPGTILHDYLKAGI</sequence>
<reference evidence="1" key="1">
    <citation type="submission" date="2020-05" db="EMBL/GenBank/DDBJ databases">
        <authorList>
            <person name="Chiriac C."/>
            <person name="Salcher M."/>
            <person name="Ghai R."/>
            <person name="Kavagutti S V."/>
        </authorList>
    </citation>
    <scope>NUCLEOTIDE SEQUENCE</scope>
</reference>
<dbReference type="SUPFAM" id="SSF160104">
    <property type="entry name" value="Acetoacetate decarboxylase-like"/>
    <property type="match status" value="1"/>
</dbReference>
<gene>
    <name evidence="1" type="ORF">UFOPK1791_00508</name>
</gene>
<organism evidence="1">
    <name type="scientific">freshwater metagenome</name>
    <dbReference type="NCBI Taxonomy" id="449393"/>
    <lineage>
        <taxon>unclassified sequences</taxon>
        <taxon>metagenomes</taxon>
        <taxon>ecological metagenomes</taxon>
    </lineage>
</organism>
<dbReference type="AlphaFoldDB" id="A0A6J6FMW0"/>
<dbReference type="EMBL" id="CAEZUF010000035">
    <property type="protein sequence ID" value="CAB4589997.1"/>
    <property type="molecule type" value="Genomic_DNA"/>
</dbReference>
<dbReference type="InterPro" id="IPR010451">
    <property type="entry name" value="Acetoacetate_decarboxylase"/>
</dbReference>
<proteinExistence type="predicted"/>
<dbReference type="InterPro" id="IPR023375">
    <property type="entry name" value="ADC_dom_sf"/>
</dbReference>
<protein>
    <submittedName>
        <fullName evidence="1">Unannotated protein</fullName>
    </submittedName>
</protein>
<accession>A0A6J6FMW0</accession>